<keyword evidence="1" id="KW-0238">DNA-binding</keyword>
<dbReference type="PANTHER" id="PTHR30204">
    <property type="entry name" value="REDOX-CYCLING DRUG-SENSING TRANSCRIPTIONAL ACTIVATOR SOXR"/>
    <property type="match status" value="1"/>
</dbReference>
<dbReference type="KEGG" id="bcv:Bcav_1563"/>
<dbReference type="eggNOG" id="COG0789">
    <property type="taxonomic scope" value="Bacteria"/>
</dbReference>
<dbReference type="Gene3D" id="1.10.1660.10">
    <property type="match status" value="2"/>
</dbReference>
<evidence type="ECO:0000313" key="3">
    <source>
        <dbReference type="EMBL" id="ACQ79819.1"/>
    </source>
</evidence>
<dbReference type="OrthoDB" id="5242095at2"/>
<dbReference type="GO" id="GO:0003700">
    <property type="term" value="F:DNA-binding transcription factor activity"/>
    <property type="evidence" value="ECO:0007669"/>
    <property type="project" value="InterPro"/>
</dbReference>
<organism evidence="3 4">
    <name type="scientific">Beutenbergia cavernae (strain ATCC BAA-8 / DSM 12333 / CCUG 43141 / JCM 11478 / NBRC 16432 / NCIMB 13614 / HKI 0122)</name>
    <dbReference type="NCBI Taxonomy" id="471853"/>
    <lineage>
        <taxon>Bacteria</taxon>
        <taxon>Bacillati</taxon>
        <taxon>Actinomycetota</taxon>
        <taxon>Actinomycetes</taxon>
        <taxon>Micrococcales</taxon>
        <taxon>Beutenbergiaceae</taxon>
        <taxon>Beutenbergia</taxon>
    </lineage>
</organism>
<dbReference type="HOGENOM" id="CLU_080407_0_0_11"/>
<keyword evidence="4" id="KW-1185">Reference proteome</keyword>
<dbReference type="PANTHER" id="PTHR30204:SF93">
    <property type="entry name" value="HTH MERR-TYPE DOMAIN-CONTAINING PROTEIN"/>
    <property type="match status" value="1"/>
</dbReference>
<evidence type="ECO:0000256" key="1">
    <source>
        <dbReference type="ARBA" id="ARBA00023125"/>
    </source>
</evidence>
<dbReference type="PROSITE" id="PS50937">
    <property type="entry name" value="HTH_MERR_2"/>
    <property type="match status" value="2"/>
</dbReference>
<proteinExistence type="predicted"/>
<sequence length="234" mass="25121">MRIGDVAGPAGVSTQHVRDLERLEIIPRSVRSANGYRSYTRTHSTAVVAYRALVAGFGVAQARAVMRAVTADDVERALELVDLGHVAQQGARETVRLASRALDALAAEPERDVRAEDDMTVGELAGALGVRTSTLRSWEAYRLLVPARDARSGHRRYSPDIVRAARIVHQLRLQGVRPAQIRAVLAAAPAGGEVVELRRVMAERRGALGAASLAMLDAAAALRDHLAARQADTS</sequence>
<dbReference type="InterPro" id="IPR047057">
    <property type="entry name" value="MerR_fam"/>
</dbReference>
<feature type="domain" description="HTH merR-type" evidence="2">
    <location>
        <begin position="1"/>
        <end position="43"/>
    </location>
</feature>
<dbReference type="AlphaFoldDB" id="C5C3C0"/>
<accession>C5C3C0</accession>
<dbReference type="SMART" id="SM00422">
    <property type="entry name" value="HTH_MERR"/>
    <property type="match status" value="2"/>
</dbReference>
<protein>
    <submittedName>
        <fullName evidence="3">Transcriptional regulator, MerR family</fullName>
    </submittedName>
</protein>
<dbReference type="GO" id="GO:0003677">
    <property type="term" value="F:DNA binding"/>
    <property type="evidence" value="ECO:0007669"/>
    <property type="project" value="UniProtKB-KW"/>
</dbReference>
<gene>
    <name evidence="3" type="ordered locus">Bcav_1563</name>
</gene>
<dbReference type="EMBL" id="CP001618">
    <property type="protein sequence ID" value="ACQ79819.1"/>
    <property type="molecule type" value="Genomic_DNA"/>
</dbReference>
<name>C5C3C0_BEUC1</name>
<dbReference type="Pfam" id="PF13411">
    <property type="entry name" value="MerR_1"/>
    <property type="match status" value="2"/>
</dbReference>
<dbReference type="SUPFAM" id="SSF46955">
    <property type="entry name" value="Putative DNA-binding domain"/>
    <property type="match status" value="2"/>
</dbReference>
<dbReference type="Proteomes" id="UP000007962">
    <property type="component" value="Chromosome"/>
</dbReference>
<dbReference type="InterPro" id="IPR009061">
    <property type="entry name" value="DNA-bd_dom_put_sf"/>
</dbReference>
<dbReference type="RefSeq" id="WP_015882059.1">
    <property type="nucleotide sequence ID" value="NC_012669.1"/>
</dbReference>
<feature type="domain" description="HTH merR-type" evidence="2">
    <location>
        <begin position="118"/>
        <end position="187"/>
    </location>
</feature>
<evidence type="ECO:0000259" key="2">
    <source>
        <dbReference type="PROSITE" id="PS50937"/>
    </source>
</evidence>
<reference evidence="3 4" key="1">
    <citation type="journal article" date="2009" name="Stand. Genomic Sci.">
        <title>Complete genome sequence of Beutenbergia cavernae type strain (HKI 0122).</title>
        <authorList>
            <person name="Land M."/>
            <person name="Pukall R."/>
            <person name="Abt B."/>
            <person name="Goker M."/>
            <person name="Rohde M."/>
            <person name="Glavina Del Rio T."/>
            <person name="Tice H."/>
            <person name="Copeland A."/>
            <person name="Cheng J.F."/>
            <person name="Lucas S."/>
            <person name="Chen F."/>
            <person name="Nolan M."/>
            <person name="Bruce D."/>
            <person name="Goodwin L."/>
            <person name="Pitluck S."/>
            <person name="Ivanova N."/>
            <person name="Mavromatis K."/>
            <person name="Ovchinnikova G."/>
            <person name="Pati A."/>
            <person name="Chen A."/>
            <person name="Palaniappan K."/>
            <person name="Hauser L."/>
            <person name="Chang Y.J."/>
            <person name="Jefferies C.C."/>
            <person name="Saunders E."/>
            <person name="Brettin T."/>
            <person name="Detter J.C."/>
            <person name="Han C."/>
            <person name="Chain P."/>
            <person name="Bristow J."/>
            <person name="Eisen J.A."/>
            <person name="Markowitz V."/>
            <person name="Hugenholtz P."/>
            <person name="Kyrpides N.C."/>
            <person name="Klenk H.P."/>
            <person name="Lapidus A."/>
        </authorList>
    </citation>
    <scope>NUCLEOTIDE SEQUENCE [LARGE SCALE GENOMIC DNA]</scope>
    <source>
        <strain evidence="4">ATCC BAA-8 / DSM 12333 / NBRC 16432</strain>
    </source>
</reference>
<dbReference type="STRING" id="471853.Bcav_1563"/>
<dbReference type="InterPro" id="IPR000551">
    <property type="entry name" value="MerR-type_HTH_dom"/>
</dbReference>
<evidence type="ECO:0000313" key="4">
    <source>
        <dbReference type="Proteomes" id="UP000007962"/>
    </source>
</evidence>